<dbReference type="Proteomes" id="UP001226762">
    <property type="component" value="Unassembled WGS sequence"/>
</dbReference>
<evidence type="ECO:0008006" key="4">
    <source>
        <dbReference type="Google" id="ProtNLM"/>
    </source>
</evidence>
<feature type="signal peptide" evidence="1">
    <location>
        <begin position="1"/>
        <end position="24"/>
    </location>
</feature>
<keyword evidence="3" id="KW-1185">Reference proteome</keyword>
<dbReference type="AlphaFoldDB" id="A0AAE3WID1"/>
<comment type="caution">
    <text evidence="2">The sequence shown here is derived from an EMBL/GenBank/DDBJ whole genome shotgun (WGS) entry which is preliminary data.</text>
</comment>
<dbReference type="EMBL" id="JANHAX010000008">
    <property type="protein sequence ID" value="MDQ2092200.1"/>
    <property type="molecule type" value="Genomic_DNA"/>
</dbReference>
<reference evidence="2" key="1">
    <citation type="submission" date="2022-07" db="EMBL/GenBank/DDBJ databases">
        <authorList>
            <person name="Otstavnykh N."/>
            <person name="Isaeva M."/>
            <person name="Bystritskaya E."/>
        </authorList>
    </citation>
    <scope>NUCLEOTIDE SEQUENCE</scope>
    <source>
        <strain evidence="2">KCTC 52189</strain>
    </source>
</reference>
<sequence length="122" mass="13060">MSRINSITLTSLLALGLAAGPSQADEIIGNLYIDGSLCVGNDCVNGQAFGFDTQILKENNLRLFFDDTSSTATFPNNDWRFALNDTSDGGDDHFSLADATAGRYVFRVFAGARSNALVVDSQ</sequence>
<gene>
    <name evidence="2" type="ORF">NO357_20035</name>
</gene>
<feature type="non-terminal residue" evidence="2">
    <location>
        <position position="122"/>
    </location>
</feature>
<evidence type="ECO:0000313" key="3">
    <source>
        <dbReference type="Proteomes" id="UP001226762"/>
    </source>
</evidence>
<evidence type="ECO:0000256" key="1">
    <source>
        <dbReference type="SAM" id="SignalP"/>
    </source>
</evidence>
<name>A0AAE3WID1_9RHOB</name>
<reference evidence="2" key="2">
    <citation type="submission" date="2023-02" db="EMBL/GenBank/DDBJ databases">
        <title>'Rhodoalgimonas zhirmunskyi' gen. nov., isolated from a red alga.</title>
        <authorList>
            <person name="Nedashkovskaya O.I."/>
            <person name="Otstavnykh N.Y."/>
            <person name="Bystritskaya E.P."/>
            <person name="Balabanova L.A."/>
            <person name="Isaeva M.P."/>
        </authorList>
    </citation>
    <scope>NUCLEOTIDE SEQUENCE</scope>
    <source>
        <strain evidence="2">KCTC 52189</strain>
    </source>
</reference>
<accession>A0AAE3WID1</accession>
<keyword evidence="1" id="KW-0732">Signal</keyword>
<evidence type="ECO:0000313" key="2">
    <source>
        <dbReference type="EMBL" id="MDQ2092200.1"/>
    </source>
</evidence>
<organism evidence="2 3">
    <name type="scientific">Marimonas arenosa</name>
    <dbReference type="NCBI Taxonomy" id="1795305"/>
    <lineage>
        <taxon>Bacteria</taxon>
        <taxon>Pseudomonadati</taxon>
        <taxon>Pseudomonadota</taxon>
        <taxon>Alphaproteobacteria</taxon>
        <taxon>Rhodobacterales</taxon>
        <taxon>Paracoccaceae</taxon>
        <taxon>Marimonas</taxon>
    </lineage>
</organism>
<feature type="chain" id="PRO_5041973776" description="Secreted protein" evidence="1">
    <location>
        <begin position="25"/>
        <end position="122"/>
    </location>
</feature>
<proteinExistence type="predicted"/>
<dbReference type="RefSeq" id="WP_306737511.1">
    <property type="nucleotide sequence ID" value="NZ_JANHAX010000008.1"/>
</dbReference>
<protein>
    <recommendedName>
        <fullName evidence="4">Secreted protein</fullName>
    </recommendedName>
</protein>